<dbReference type="Pfam" id="PF00905">
    <property type="entry name" value="Transpeptidase"/>
    <property type="match status" value="1"/>
</dbReference>
<dbReference type="InterPro" id="IPR001460">
    <property type="entry name" value="PCN-bd_Tpept"/>
</dbReference>
<keyword evidence="4" id="KW-0645">Protease</keyword>
<dbReference type="InterPro" id="IPR001264">
    <property type="entry name" value="Glyco_trans_51"/>
</dbReference>
<dbReference type="GO" id="GO:0006508">
    <property type="term" value="P:proteolysis"/>
    <property type="evidence" value="ECO:0007669"/>
    <property type="project" value="UniProtKB-KW"/>
</dbReference>
<evidence type="ECO:0000313" key="16">
    <source>
        <dbReference type="EMBL" id="GEN81028.1"/>
    </source>
</evidence>
<comment type="catalytic activity">
    <reaction evidence="13">
        <text>[GlcNAc-(1-&gt;4)-Mur2Ac(oyl-L-Ala-gamma-D-Glu-L-Lys-D-Ala-D-Ala)](n)-di-trans,octa-cis-undecaprenyl diphosphate + beta-D-GlcNAc-(1-&gt;4)-Mur2Ac(oyl-L-Ala-gamma-D-Glu-L-Lys-D-Ala-D-Ala)-di-trans,octa-cis-undecaprenyl diphosphate = [GlcNAc-(1-&gt;4)-Mur2Ac(oyl-L-Ala-gamma-D-Glu-L-Lys-D-Ala-D-Ala)](n+1)-di-trans,octa-cis-undecaprenyl diphosphate + di-trans,octa-cis-undecaprenyl diphosphate + H(+)</text>
        <dbReference type="Rhea" id="RHEA:23708"/>
        <dbReference type="Rhea" id="RHEA-COMP:9602"/>
        <dbReference type="Rhea" id="RHEA-COMP:9603"/>
        <dbReference type="ChEBI" id="CHEBI:15378"/>
        <dbReference type="ChEBI" id="CHEBI:58405"/>
        <dbReference type="ChEBI" id="CHEBI:60033"/>
        <dbReference type="ChEBI" id="CHEBI:78435"/>
        <dbReference type="EC" id="2.4.99.28"/>
    </reaction>
</comment>
<feature type="compositionally biased region" description="Gly residues" evidence="14">
    <location>
        <begin position="800"/>
        <end position="809"/>
    </location>
</feature>
<dbReference type="GO" id="GO:0071555">
    <property type="term" value="P:cell wall organization"/>
    <property type="evidence" value="ECO:0007669"/>
    <property type="project" value="UniProtKB-KW"/>
</dbReference>
<dbReference type="GO" id="GO:0009002">
    <property type="term" value="F:serine-type D-Ala-D-Ala carboxypeptidase activity"/>
    <property type="evidence" value="ECO:0007669"/>
    <property type="project" value="UniProtKB-EC"/>
</dbReference>
<evidence type="ECO:0000313" key="17">
    <source>
        <dbReference type="Proteomes" id="UP000321484"/>
    </source>
</evidence>
<evidence type="ECO:0000256" key="4">
    <source>
        <dbReference type="ARBA" id="ARBA00022670"/>
    </source>
</evidence>
<evidence type="ECO:0000256" key="8">
    <source>
        <dbReference type="ARBA" id="ARBA00022960"/>
    </source>
</evidence>
<evidence type="ECO:0000256" key="7">
    <source>
        <dbReference type="ARBA" id="ARBA00022801"/>
    </source>
</evidence>
<name>A0A511Z0Q5_9CELL</name>
<dbReference type="InterPro" id="IPR036950">
    <property type="entry name" value="PBP_transglycosylase"/>
</dbReference>
<reference evidence="16 17" key="1">
    <citation type="submission" date="2019-07" db="EMBL/GenBank/DDBJ databases">
        <title>Whole genome shotgun sequence of Actinotalea fermentans NBRC 105374.</title>
        <authorList>
            <person name="Hosoyama A."/>
            <person name="Uohara A."/>
            <person name="Ohji S."/>
            <person name="Ichikawa N."/>
        </authorList>
    </citation>
    <scope>NUCLEOTIDE SEQUENCE [LARGE SCALE GENOMIC DNA]</scope>
    <source>
        <strain evidence="16 17">NBRC 105374</strain>
    </source>
</reference>
<dbReference type="Pfam" id="PF03793">
    <property type="entry name" value="PASTA"/>
    <property type="match status" value="1"/>
</dbReference>
<evidence type="ECO:0000256" key="3">
    <source>
        <dbReference type="ARBA" id="ARBA00022645"/>
    </source>
</evidence>
<dbReference type="GO" id="GO:0009252">
    <property type="term" value="P:peptidoglycan biosynthetic process"/>
    <property type="evidence" value="ECO:0007669"/>
    <property type="project" value="UniProtKB-KW"/>
</dbReference>
<dbReference type="Gene3D" id="3.30.10.20">
    <property type="match status" value="1"/>
</dbReference>
<keyword evidence="8" id="KW-0133">Cell shape</keyword>
<evidence type="ECO:0000256" key="6">
    <source>
        <dbReference type="ARBA" id="ARBA00022679"/>
    </source>
</evidence>
<dbReference type="SMART" id="SM00740">
    <property type="entry name" value="PASTA"/>
    <property type="match status" value="1"/>
</dbReference>
<dbReference type="InterPro" id="IPR012338">
    <property type="entry name" value="Beta-lactam/transpept-like"/>
</dbReference>
<evidence type="ECO:0000256" key="13">
    <source>
        <dbReference type="ARBA" id="ARBA00049902"/>
    </source>
</evidence>
<dbReference type="InterPro" id="IPR050396">
    <property type="entry name" value="Glycosyltr_51/Transpeptidase"/>
</dbReference>
<gene>
    <name evidence="16" type="ORF">AFE02nite_27620</name>
</gene>
<dbReference type="Gene3D" id="1.10.3810.10">
    <property type="entry name" value="Biosynthetic peptidoglycan transglycosylase-like"/>
    <property type="match status" value="1"/>
</dbReference>
<keyword evidence="6" id="KW-0808">Transferase</keyword>
<dbReference type="PANTHER" id="PTHR32282:SF33">
    <property type="entry name" value="PEPTIDOGLYCAN GLYCOSYLTRANSFERASE"/>
    <property type="match status" value="1"/>
</dbReference>
<evidence type="ECO:0000256" key="14">
    <source>
        <dbReference type="SAM" id="MobiDB-lite"/>
    </source>
</evidence>
<comment type="similarity">
    <text evidence="2">In the N-terminal section; belongs to the glycosyltransferase 51 family.</text>
</comment>
<dbReference type="GO" id="GO:0030288">
    <property type="term" value="C:outer membrane-bounded periplasmic space"/>
    <property type="evidence" value="ECO:0007669"/>
    <property type="project" value="TreeGrafter"/>
</dbReference>
<keyword evidence="3 16" id="KW-0121">Carboxypeptidase</keyword>
<organism evidence="16 17">
    <name type="scientific">Actinotalea fermentans</name>
    <dbReference type="NCBI Taxonomy" id="43671"/>
    <lineage>
        <taxon>Bacteria</taxon>
        <taxon>Bacillati</taxon>
        <taxon>Actinomycetota</taxon>
        <taxon>Actinomycetes</taxon>
        <taxon>Micrococcales</taxon>
        <taxon>Cellulomonadaceae</taxon>
        <taxon>Actinotalea</taxon>
    </lineage>
</organism>
<evidence type="ECO:0000256" key="12">
    <source>
        <dbReference type="ARBA" id="ARBA00034000"/>
    </source>
</evidence>
<dbReference type="Proteomes" id="UP000321484">
    <property type="component" value="Unassembled WGS sequence"/>
</dbReference>
<evidence type="ECO:0000256" key="10">
    <source>
        <dbReference type="ARBA" id="ARBA00023268"/>
    </source>
</evidence>
<dbReference type="GO" id="GO:0008955">
    <property type="term" value="F:peptidoglycan glycosyltransferase activity"/>
    <property type="evidence" value="ECO:0007669"/>
    <property type="project" value="UniProtKB-EC"/>
</dbReference>
<dbReference type="InterPro" id="IPR023346">
    <property type="entry name" value="Lysozyme-like_dom_sf"/>
</dbReference>
<dbReference type="RefSeq" id="WP_186814565.1">
    <property type="nucleotide sequence ID" value="NZ_BJYK01000009.1"/>
</dbReference>
<dbReference type="Gene3D" id="3.40.710.10">
    <property type="entry name" value="DD-peptidase/beta-lactamase superfamily"/>
    <property type="match status" value="1"/>
</dbReference>
<evidence type="ECO:0000256" key="5">
    <source>
        <dbReference type="ARBA" id="ARBA00022676"/>
    </source>
</evidence>
<dbReference type="GO" id="GO:0008360">
    <property type="term" value="P:regulation of cell shape"/>
    <property type="evidence" value="ECO:0007669"/>
    <property type="project" value="UniProtKB-KW"/>
</dbReference>
<accession>A0A511Z0Q5</accession>
<proteinExistence type="inferred from homology"/>
<evidence type="ECO:0000256" key="9">
    <source>
        <dbReference type="ARBA" id="ARBA00022984"/>
    </source>
</evidence>
<comment type="catalytic activity">
    <reaction evidence="12">
        <text>Preferential cleavage: (Ac)2-L-Lys-D-Ala-|-D-Ala. Also transpeptidation of peptidyl-alanyl moieties that are N-acyl substituents of D-alanine.</text>
        <dbReference type="EC" id="3.4.16.4"/>
    </reaction>
</comment>
<evidence type="ECO:0000256" key="1">
    <source>
        <dbReference type="ARBA" id="ARBA00007090"/>
    </source>
</evidence>
<dbReference type="AlphaFoldDB" id="A0A511Z0Q5"/>
<dbReference type="CDD" id="cd06577">
    <property type="entry name" value="PASTA_pknB"/>
    <property type="match status" value="1"/>
</dbReference>
<dbReference type="Pfam" id="PF00912">
    <property type="entry name" value="Transgly"/>
    <property type="match status" value="1"/>
</dbReference>
<dbReference type="SUPFAM" id="SSF53955">
    <property type="entry name" value="Lysozyme-like"/>
    <property type="match status" value="1"/>
</dbReference>
<protein>
    <submittedName>
        <fullName evidence="16">Carboxypeptidase</fullName>
    </submittedName>
</protein>
<comment type="similarity">
    <text evidence="1">In the C-terminal section; belongs to the transpeptidase family.</text>
</comment>
<feature type="compositionally biased region" description="Low complexity" evidence="14">
    <location>
        <begin position="754"/>
        <end position="768"/>
    </location>
</feature>
<evidence type="ECO:0000259" key="15">
    <source>
        <dbReference type="PROSITE" id="PS51178"/>
    </source>
</evidence>
<keyword evidence="5" id="KW-0328">Glycosyltransferase</keyword>
<keyword evidence="9" id="KW-0573">Peptidoglycan synthesis</keyword>
<sequence>MVSSVRSAPGRRITAPQVLGLLLAFVLMSGLGGVLSAGLVMPAVGATSTVTNQSVRLFDDLPEELETPALSEKSVVLASDGTLLAEFYLQNRIVVPLDQVSQPMRDAVVAIEDHRFYEHGAIDPQGMLRALVQNVTTDDTQGASTLTQQYVKNALVQAALEASSTDAERAAAIEAATTSDGTEGIARKLAEAKMAIALEQRWTKDQILEAYLNIAQFGLSVYGVEAAAQFYFSTSAANLNYLQAATIAGITRGPSLYDPTRNPEESQGRRDRVLKRMLETGKITQEEYDAGVAMPIADTLFIGVPKATCMAANAVGGAGFFCDYVTKIIATDPIFGEDKASRSQLLLEGGLTITTTLNVGMQVAANEEVQAGVPVLDASGVGSAISVVQPGTGQVLAMAQNRVYNNTSTVGPGETSVNFNTDNKYGSASGFPPGSTFKPFTLLQWFKDGHGLSEMVNGTARMRNENEFTTCGAPGPNKPWKLGNSEGGSGVMTVQDATRRSVNNAYADMAAQLDLCAIMDGAAEIGVHRAGGLAGDGRFDPFPANVIGSQSIAPLTMANAFATFASGGVYCDPVAITSIVNRAGDQLPVPSANCRQAIDPGIAAAMNYALSQVWTGTGRPIGALPGRVAAGKTGTTSENEHTWFVGYTPQLATAVWVGFPDGMRPMQNVPINGVTRRNVYGSTIAGPTWKRFMIRALDGQPALGFAAPPQQYLTGMKFTVPSIGGMSVDQAARTLKEAGFNPTVGNPIYSSYAPGSAAASDPPAGASIVRGSGVTIHPSAGPEPVVVQPPPDQNPPPTPGGGNPPGNKP</sequence>
<dbReference type="InterPro" id="IPR005543">
    <property type="entry name" value="PASTA_dom"/>
</dbReference>
<keyword evidence="11" id="KW-0961">Cell wall biogenesis/degradation</keyword>
<dbReference type="GO" id="GO:0008658">
    <property type="term" value="F:penicillin binding"/>
    <property type="evidence" value="ECO:0007669"/>
    <property type="project" value="InterPro"/>
</dbReference>
<keyword evidence="17" id="KW-1185">Reference proteome</keyword>
<keyword evidence="10" id="KW-0511">Multifunctional enzyme</keyword>
<evidence type="ECO:0000256" key="11">
    <source>
        <dbReference type="ARBA" id="ARBA00023316"/>
    </source>
</evidence>
<dbReference type="SUPFAM" id="SSF56601">
    <property type="entry name" value="beta-lactamase/transpeptidase-like"/>
    <property type="match status" value="1"/>
</dbReference>
<comment type="caution">
    <text evidence="16">The sequence shown here is derived from an EMBL/GenBank/DDBJ whole genome shotgun (WGS) entry which is preliminary data.</text>
</comment>
<dbReference type="EMBL" id="BJYK01000009">
    <property type="protein sequence ID" value="GEN81028.1"/>
    <property type="molecule type" value="Genomic_DNA"/>
</dbReference>
<dbReference type="PROSITE" id="PS51178">
    <property type="entry name" value="PASTA"/>
    <property type="match status" value="1"/>
</dbReference>
<dbReference type="FunFam" id="1.10.3810.10:FF:000001">
    <property type="entry name" value="Penicillin-binding protein 1A"/>
    <property type="match status" value="1"/>
</dbReference>
<feature type="region of interest" description="Disordered" evidence="14">
    <location>
        <begin position="754"/>
        <end position="809"/>
    </location>
</feature>
<feature type="domain" description="PASTA" evidence="15">
    <location>
        <begin position="714"/>
        <end position="780"/>
    </location>
</feature>
<feature type="compositionally biased region" description="Pro residues" evidence="14">
    <location>
        <begin position="787"/>
        <end position="799"/>
    </location>
</feature>
<keyword evidence="7" id="KW-0378">Hydrolase</keyword>
<dbReference type="PANTHER" id="PTHR32282">
    <property type="entry name" value="BINDING PROTEIN TRANSPEPTIDASE, PUTATIVE-RELATED"/>
    <property type="match status" value="1"/>
</dbReference>
<evidence type="ECO:0000256" key="2">
    <source>
        <dbReference type="ARBA" id="ARBA00007739"/>
    </source>
</evidence>